<feature type="transmembrane region" description="Helical" evidence="3">
    <location>
        <begin position="12"/>
        <end position="32"/>
    </location>
</feature>
<dbReference type="GO" id="GO:0003729">
    <property type="term" value="F:mRNA binding"/>
    <property type="evidence" value="ECO:0007669"/>
    <property type="project" value="TreeGrafter"/>
</dbReference>
<evidence type="ECO:0000256" key="2">
    <source>
        <dbReference type="ARBA" id="ARBA00023274"/>
    </source>
</evidence>
<name>A0A7W7ZRV4_9BACT</name>
<protein>
    <submittedName>
        <fullName evidence="5">Large subunit ribosomal protein L7/L12</fullName>
    </submittedName>
</protein>
<dbReference type="SUPFAM" id="SSF54736">
    <property type="entry name" value="ClpS-like"/>
    <property type="match status" value="1"/>
</dbReference>
<sequence>MNNWDQWIRQSLLPTATVILIYEIIKGIIRGLGRSRSDTKQREDQFNGSSNQLNTSQIDARIDARMNSILEAKIDARISFLLGSPVPGQIGASAAEYKTAFTIILKERGKNIIGTIKVVREVTGFGLKDAKDLVEGTPRTVKTNLSREEAAVIAKKFEGIAAIEIQ</sequence>
<dbReference type="GO" id="GO:0003735">
    <property type="term" value="F:structural constituent of ribosome"/>
    <property type="evidence" value="ECO:0007669"/>
    <property type="project" value="InterPro"/>
</dbReference>
<comment type="caution">
    <text evidence="5">The sequence shown here is derived from an EMBL/GenBank/DDBJ whole genome shotgun (WGS) entry which is preliminary data.</text>
</comment>
<gene>
    <name evidence="5" type="ORF">HDF15_002915</name>
</gene>
<proteinExistence type="predicted"/>
<dbReference type="InterPro" id="IPR014719">
    <property type="entry name" value="Ribosomal_bL12_C/ClpS-like"/>
</dbReference>
<dbReference type="EMBL" id="JACHIO010000011">
    <property type="protein sequence ID" value="MBB5064557.1"/>
    <property type="molecule type" value="Genomic_DNA"/>
</dbReference>
<feature type="domain" description="Large ribosomal subunit protein bL12 C-terminal" evidence="4">
    <location>
        <begin position="101"/>
        <end position="162"/>
    </location>
</feature>
<organism evidence="5 6">
    <name type="scientific">Granulicella mallensis</name>
    <dbReference type="NCBI Taxonomy" id="940614"/>
    <lineage>
        <taxon>Bacteria</taxon>
        <taxon>Pseudomonadati</taxon>
        <taxon>Acidobacteriota</taxon>
        <taxon>Terriglobia</taxon>
        <taxon>Terriglobales</taxon>
        <taxon>Acidobacteriaceae</taxon>
        <taxon>Granulicella</taxon>
    </lineage>
</organism>
<evidence type="ECO:0000313" key="5">
    <source>
        <dbReference type="EMBL" id="MBB5064557.1"/>
    </source>
</evidence>
<dbReference type="CDD" id="cd00387">
    <property type="entry name" value="Ribosomal_L7_L12"/>
    <property type="match status" value="1"/>
</dbReference>
<dbReference type="PANTHER" id="PTHR45987:SF4">
    <property type="entry name" value="LARGE RIBOSOMAL SUBUNIT PROTEIN BL12M"/>
    <property type="match status" value="1"/>
</dbReference>
<evidence type="ECO:0000259" key="4">
    <source>
        <dbReference type="Pfam" id="PF00542"/>
    </source>
</evidence>
<dbReference type="Pfam" id="PF00542">
    <property type="entry name" value="Ribosomal_L12"/>
    <property type="match status" value="1"/>
</dbReference>
<dbReference type="InterPro" id="IPR000206">
    <property type="entry name" value="Ribosomal_bL12"/>
</dbReference>
<evidence type="ECO:0000256" key="1">
    <source>
        <dbReference type="ARBA" id="ARBA00022980"/>
    </source>
</evidence>
<dbReference type="GO" id="GO:0006412">
    <property type="term" value="P:translation"/>
    <property type="evidence" value="ECO:0007669"/>
    <property type="project" value="InterPro"/>
</dbReference>
<keyword evidence="2" id="KW-0687">Ribonucleoprotein</keyword>
<keyword evidence="1 5" id="KW-0689">Ribosomal protein</keyword>
<dbReference type="InterPro" id="IPR013823">
    <property type="entry name" value="Ribosomal_bL12_C"/>
</dbReference>
<keyword evidence="3" id="KW-0472">Membrane</keyword>
<dbReference type="RefSeq" id="WP_260331080.1">
    <property type="nucleotide sequence ID" value="NZ_JACHIO010000011.1"/>
</dbReference>
<evidence type="ECO:0000313" key="6">
    <source>
        <dbReference type="Proteomes" id="UP000584867"/>
    </source>
</evidence>
<evidence type="ECO:0000256" key="3">
    <source>
        <dbReference type="SAM" id="Phobius"/>
    </source>
</evidence>
<accession>A0A7W7ZRV4</accession>
<dbReference type="Proteomes" id="UP000584867">
    <property type="component" value="Unassembled WGS sequence"/>
</dbReference>
<dbReference type="PANTHER" id="PTHR45987">
    <property type="entry name" value="39S RIBOSOMAL PROTEIN L12"/>
    <property type="match status" value="1"/>
</dbReference>
<dbReference type="AlphaFoldDB" id="A0A7W7ZRV4"/>
<keyword evidence="3" id="KW-0812">Transmembrane</keyword>
<keyword evidence="3" id="KW-1133">Transmembrane helix</keyword>
<dbReference type="GO" id="GO:0022625">
    <property type="term" value="C:cytosolic large ribosomal subunit"/>
    <property type="evidence" value="ECO:0007669"/>
    <property type="project" value="TreeGrafter"/>
</dbReference>
<reference evidence="5 6" key="1">
    <citation type="submission" date="2020-08" db="EMBL/GenBank/DDBJ databases">
        <title>Genomic Encyclopedia of Type Strains, Phase IV (KMG-V): Genome sequencing to study the core and pangenomes of soil and plant-associated prokaryotes.</title>
        <authorList>
            <person name="Whitman W."/>
        </authorList>
    </citation>
    <scope>NUCLEOTIDE SEQUENCE [LARGE SCALE GENOMIC DNA]</scope>
    <source>
        <strain evidence="5 6">X5P3</strain>
    </source>
</reference>
<dbReference type="Gene3D" id="3.30.1390.10">
    <property type="match status" value="1"/>
</dbReference>